<comment type="similarity">
    <text evidence="3 11">Belongs to the COPE family.</text>
</comment>
<keyword evidence="6 11" id="KW-0931">ER-Golgi transport</keyword>
<keyword evidence="7 11" id="KW-0653">Protein transport</keyword>
<evidence type="ECO:0000256" key="7">
    <source>
        <dbReference type="ARBA" id="ARBA00022927"/>
    </source>
</evidence>
<comment type="caution">
    <text evidence="12">The sequence shown here is derived from an EMBL/GenBank/DDBJ whole genome shotgun (WGS) entry which is preliminary data.</text>
</comment>
<protein>
    <recommendedName>
        <fullName evidence="11">Coatomer subunit epsilon</fullName>
    </recommendedName>
</protein>
<keyword evidence="13" id="KW-1185">Reference proteome</keyword>
<reference evidence="12 13" key="1">
    <citation type="submission" date="2024-03" db="EMBL/GenBank/DDBJ databases">
        <title>Genome-scale model development and genomic sequencing of the oleaginous clade Lipomyces.</title>
        <authorList>
            <consortium name="Lawrence Berkeley National Laboratory"/>
            <person name="Czajka J.J."/>
            <person name="Han Y."/>
            <person name="Kim J."/>
            <person name="Mondo S.J."/>
            <person name="Hofstad B.A."/>
            <person name="Robles A."/>
            <person name="Haridas S."/>
            <person name="Riley R."/>
            <person name="LaButti K."/>
            <person name="Pangilinan J."/>
            <person name="Andreopoulos W."/>
            <person name="Lipzen A."/>
            <person name="Yan J."/>
            <person name="Wang M."/>
            <person name="Ng V."/>
            <person name="Grigoriev I.V."/>
            <person name="Spatafora J.W."/>
            <person name="Magnuson J.K."/>
            <person name="Baker S.E."/>
            <person name="Pomraning K.R."/>
        </authorList>
    </citation>
    <scope>NUCLEOTIDE SEQUENCE [LARGE SCALE GENOMIC DNA]</scope>
    <source>
        <strain evidence="12 13">Phaff 52-87</strain>
    </source>
</reference>
<dbReference type="Gene3D" id="1.25.40.10">
    <property type="entry name" value="Tetratricopeptide repeat domain"/>
    <property type="match status" value="1"/>
</dbReference>
<evidence type="ECO:0000256" key="9">
    <source>
        <dbReference type="ARBA" id="ARBA00023136"/>
    </source>
</evidence>
<keyword evidence="5 11" id="KW-0963">Cytoplasm</keyword>
<dbReference type="GeneID" id="90038648"/>
<evidence type="ECO:0000256" key="10">
    <source>
        <dbReference type="ARBA" id="ARBA00023329"/>
    </source>
</evidence>
<evidence type="ECO:0000256" key="11">
    <source>
        <dbReference type="PIRNR" id="PIRNR016478"/>
    </source>
</evidence>
<sequence length="295" mass="32329">MDQFSDSGELFAIHNLFYQGAYKEVLDHSTAGYSDSAQLQCRIYKYRAQIALGSATTVIEELEDTEGQAALAAVKALALFKAGEVESSLEIVQELVETAAEDANVQVLGGIVLYLAGKAEDALLLLSQHEDNLAAVALIVQIRLAQNKIDQAAKEVVLAKRWGQDNMLVNLAEAWVDLSLGGDKYQDAFYIYEELTQTPSSSNARTFVGQAIADIQLGRYPEAEDAINSALERDESSSEVLVNAIILFTLLGRDYSQYEETLKAKDPNNAFLTDYEDKSALFDTCAAQYTSLIVE</sequence>
<organism evidence="12 13">
    <name type="scientific">Myxozyma melibiosi</name>
    <dbReference type="NCBI Taxonomy" id="54550"/>
    <lineage>
        <taxon>Eukaryota</taxon>
        <taxon>Fungi</taxon>
        <taxon>Dikarya</taxon>
        <taxon>Ascomycota</taxon>
        <taxon>Saccharomycotina</taxon>
        <taxon>Lipomycetes</taxon>
        <taxon>Lipomycetales</taxon>
        <taxon>Lipomycetaceae</taxon>
        <taxon>Myxozyma</taxon>
    </lineage>
</organism>
<evidence type="ECO:0000256" key="1">
    <source>
        <dbReference type="ARBA" id="ARBA00004255"/>
    </source>
</evidence>
<comment type="function">
    <text evidence="11">The coatomer is a cytosolic protein complex that binds to dilysine motifs and reversibly associates with Golgi non-clathrin-coated vesicles, which further mediate biosynthetic protein transport from the ER, via the Golgi up to the trans Golgi network. The coatomer complex is required for budding from Golgi membranes, and is essential for the retrograde Golgi-to-ER transport of dilysine-tagged proteins.</text>
</comment>
<evidence type="ECO:0000313" key="12">
    <source>
        <dbReference type="EMBL" id="KAK7204128.1"/>
    </source>
</evidence>
<evidence type="ECO:0000313" key="13">
    <source>
        <dbReference type="Proteomes" id="UP001498771"/>
    </source>
</evidence>
<dbReference type="PANTHER" id="PTHR10805:SF0">
    <property type="entry name" value="COATOMER SUBUNIT EPSILON"/>
    <property type="match status" value="1"/>
</dbReference>
<evidence type="ECO:0000256" key="3">
    <source>
        <dbReference type="ARBA" id="ARBA00008827"/>
    </source>
</evidence>
<accession>A0ABR1F2Q7</accession>
<dbReference type="EMBL" id="JBBJBU010000009">
    <property type="protein sequence ID" value="KAK7204128.1"/>
    <property type="molecule type" value="Genomic_DNA"/>
</dbReference>
<evidence type="ECO:0000256" key="8">
    <source>
        <dbReference type="ARBA" id="ARBA00023034"/>
    </source>
</evidence>
<dbReference type="PANTHER" id="PTHR10805">
    <property type="entry name" value="COATOMER SUBUNIT EPSILON"/>
    <property type="match status" value="1"/>
</dbReference>
<keyword evidence="4 11" id="KW-0813">Transport</keyword>
<dbReference type="InterPro" id="IPR011990">
    <property type="entry name" value="TPR-like_helical_dom_sf"/>
</dbReference>
<dbReference type="Proteomes" id="UP001498771">
    <property type="component" value="Unassembled WGS sequence"/>
</dbReference>
<dbReference type="Pfam" id="PF04733">
    <property type="entry name" value="Coatomer_E"/>
    <property type="match status" value="1"/>
</dbReference>
<keyword evidence="8 11" id="KW-0333">Golgi apparatus</keyword>
<evidence type="ECO:0000256" key="4">
    <source>
        <dbReference type="ARBA" id="ARBA00022448"/>
    </source>
</evidence>
<gene>
    <name evidence="12" type="ORF">BZA70DRAFT_281545</name>
</gene>
<proteinExistence type="inferred from homology"/>
<evidence type="ECO:0000256" key="2">
    <source>
        <dbReference type="ARBA" id="ARBA00004347"/>
    </source>
</evidence>
<keyword evidence="10 11" id="KW-0968">Cytoplasmic vesicle</keyword>
<name>A0ABR1F2Q7_9ASCO</name>
<dbReference type="PIRSF" id="PIRSF016478">
    <property type="entry name" value="Coatomer_esu"/>
    <property type="match status" value="1"/>
</dbReference>
<dbReference type="SUPFAM" id="SSF48452">
    <property type="entry name" value="TPR-like"/>
    <property type="match status" value="1"/>
</dbReference>
<dbReference type="InterPro" id="IPR006822">
    <property type="entry name" value="Coatomer_esu"/>
</dbReference>
<evidence type="ECO:0000256" key="6">
    <source>
        <dbReference type="ARBA" id="ARBA00022892"/>
    </source>
</evidence>
<dbReference type="RefSeq" id="XP_064767161.1">
    <property type="nucleotide sequence ID" value="XM_064913136.1"/>
</dbReference>
<evidence type="ECO:0000256" key="5">
    <source>
        <dbReference type="ARBA" id="ARBA00022490"/>
    </source>
</evidence>
<keyword evidence="9 11" id="KW-0472">Membrane</keyword>
<comment type="subcellular location">
    <subcellularLocation>
        <location evidence="2">Cytoplasmic vesicle</location>
        <location evidence="2">COPI-coated vesicle membrane</location>
        <topology evidence="2">Peripheral membrane protein</topology>
        <orientation evidence="2">Cytoplasmic side</orientation>
    </subcellularLocation>
    <subcellularLocation>
        <location evidence="1">Golgi apparatus membrane</location>
        <topology evidence="1">Peripheral membrane protein</topology>
        <orientation evidence="1">Cytoplasmic side</orientation>
    </subcellularLocation>
</comment>